<feature type="transmembrane region" description="Helical" evidence="1">
    <location>
        <begin position="80"/>
        <end position="101"/>
    </location>
</feature>
<evidence type="ECO:0000313" key="3">
    <source>
        <dbReference type="EMBL" id="MBB1125305.1"/>
    </source>
</evidence>
<dbReference type="PROSITE" id="PS51257">
    <property type="entry name" value="PROKAR_LIPOPROTEIN"/>
    <property type="match status" value="1"/>
</dbReference>
<name>A0A839H602_9GAMM</name>
<dbReference type="RefSeq" id="WP_182582544.1">
    <property type="nucleotide sequence ID" value="NZ_JABVCQ010000006.1"/>
</dbReference>
<protein>
    <submittedName>
        <fullName evidence="3">CPBP family intramembrane metalloprotease</fullName>
    </submittedName>
</protein>
<keyword evidence="1" id="KW-1133">Transmembrane helix</keyword>
<feature type="transmembrane region" description="Helical" evidence="1">
    <location>
        <begin position="222"/>
        <end position="239"/>
    </location>
</feature>
<dbReference type="AlphaFoldDB" id="A0A839H602"/>
<keyword evidence="4" id="KW-1185">Reference proteome</keyword>
<reference evidence="3 4" key="1">
    <citation type="journal article" date="2020" name="Arch. Microbiol.">
        <title>The genome sequence of the giant phototrophic gammaproteobacterium Thiospirillum jenense gives insight into its physiological properties and phylogenetic relationships.</title>
        <authorList>
            <person name="Imhoff J.F."/>
            <person name="Meyer T.E."/>
            <person name="Kyndt J.A."/>
        </authorList>
    </citation>
    <scope>NUCLEOTIDE SEQUENCE [LARGE SCALE GENOMIC DNA]</scope>
    <source>
        <strain evidence="3 4">DSM 216</strain>
    </source>
</reference>
<keyword evidence="3" id="KW-0378">Hydrolase</keyword>
<keyword evidence="1" id="KW-0472">Membrane</keyword>
<evidence type="ECO:0000313" key="4">
    <source>
        <dbReference type="Proteomes" id="UP000548632"/>
    </source>
</evidence>
<feature type="domain" description="CAAX prenyl protease 2/Lysostaphin resistance protein A-like" evidence="2">
    <location>
        <begin position="117"/>
        <end position="234"/>
    </location>
</feature>
<dbReference type="GO" id="GO:0004175">
    <property type="term" value="F:endopeptidase activity"/>
    <property type="evidence" value="ECO:0007669"/>
    <property type="project" value="UniProtKB-ARBA"/>
</dbReference>
<organism evidence="3 4">
    <name type="scientific">Thiospirillum jenense</name>
    <dbReference type="NCBI Taxonomy" id="1653858"/>
    <lineage>
        <taxon>Bacteria</taxon>
        <taxon>Pseudomonadati</taxon>
        <taxon>Pseudomonadota</taxon>
        <taxon>Gammaproteobacteria</taxon>
        <taxon>Chromatiales</taxon>
        <taxon>Chromatiaceae</taxon>
        <taxon>Thiospirillum</taxon>
    </lineage>
</organism>
<accession>A0A839H602</accession>
<feature type="transmembrane region" description="Helical" evidence="1">
    <location>
        <begin position="194"/>
        <end position="215"/>
    </location>
</feature>
<dbReference type="GO" id="GO:0008237">
    <property type="term" value="F:metallopeptidase activity"/>
    <property type="evidence" value="ECO:0007669"/>
    <property type="project" value="UniProtKB-KW"/>
</dbReference>
<evidence type="ECO:0000256" key="1">
    <source>
        <dbReference type="SAM" id="Phobius"/>
    </source>
</evidence>
<feature type="transmembrane region" description="Helical" evidence="1">
    <location>
        <begin position="251"/>
        <end position="276"/>
    </location>
</feature>
<dbReference type="GO" id="GO:0006508">
    <property type="term" value="P:proteolysis"/>
    <property type="evidence" value="ECO:0007669"/>
    <property type="project" value="UniProtKB-KW"/>
</dbReference>
<feature type="transmembrane region" description="Helical" evidence="1">
    <location>
        <begin position="7"/>
        <end position="27"/>
    </location>
</feature>
<feature type="transmembrane region" description="Helical" evidence="1">
    <location>
        <begin position="39"/>
        <end position="59"/>
    </location>
</feature>
<keyword evidence="1" id="KW-0812">Transmembrane</keyword>
<evidence type="ECO:0000259" key="2">
    <source>
        <dbReference type="Pfam" id="PF02517"/>
    </source>
</evidence>
<dbReference type="EMBL" id="JABVCQ010000006">
    <property type="protein sequence ID" value="MBB1125305.1"/>
    <property type="molecule type" value="Genomic_DNA"/>
</dbReference>
<dbReference type="InterPro" id="IPR003675">
    <property type="entry name" value="Rce1/LyrA-like_dom"/>
</dbReference>
<comment type="caution">
    <text evidence="3">The sequence shown here is derived from an EMBL/GenBank/DDBJ whole genome shotgun (WGS) entry which is preliminary data.</text>
</comment>
<dbReference type="GO" id="GO:0080120">
    <property type="term" value="P:CAAX-box protein maturation"/>
    <property type="evidence" value="ECO:0007669"/>
    <property type="project" value="UniProtKB-ARBA"/>
</dbReference>
<sequence length="289" mass="32445">MRTTLLFFGYLLGCLIIAACLSIPVLHFSWLSDLEPERLIARLAQVIMLLGFIPLIRALQLTRRDLFGNINSRRAFTMSIIIGWCMGVWIMTSIVLLLLAFGVRVPVLPDADWLRRVIQALIGGVLIATIEELFFRGAVFSAIRRRAHVITAILGSAMLYSLVHFVKPIAPPTINITDWHSSFLMIAAGFQSSWQLTNLDSFIALFLAGVLLALIREQRGHIGWCIGIHAGWVWVIQSSRRLTDGVEQSNWYWLVGNVDGVIGWLAAGWLVMIILWQLDAHQKPSPVVH</sequence>
<feature type="transmembrane region" description="Helical" evidence="1">
    <location>
        <begin position="113"/>
        <end position="135"/>
    </location>
</feature>
<feature type="transmembrane region" description="Helical" evidence="1">
    <location>
        <begin position="147"/>
        <end position="166"/>
    </location>
</feature>
<proteinExistence type="predicted"/>
<gene>
    <name evidence="3" type="ORF">HUK38_03550</name>
</gene>
<keyword evidence="3" id="KW-0645">Protease</keyword>
<dbReference type="Proteomes" id="UP000548632">
    <property type="component" value="Unassembled WGS sequence"/>
</dbReference>
<keyword evidence="3" id="KW-0482">Metalloprotease</keyword>
<dbReference type="Pfam" id="PF02517">
    <property type="entry name" value="Rce1-like"/>
    <property type="match status" value="1"/>
</dbReference>